<dbReference type="InterPro" id="IPR018114">
    <property type="entry name" value="TRYPSIN_HIS"/>
</dbReference>
<keyword evidence="2" id="KW-0964">Secreted</keyword>
<dbReference type="GO" id="GO:0004252">
    <property type="term" value="F:serine-type endopeptidase activity"/>
    <property type="evidence" value="ECO:0000318"/>
    <property type="project" value="GO_Central"/>
</dbReference>
<evidence type="ECO:0000256" key="7">
    <source>
        <dbReference type="RuleBase" id="RU363034"/>
    </source>
</evidence>
<dbReference type="KEGG" id="nve:5501292"/>
<dbReference type="PRINTS" id="PR00722">
    <property type="entry name" value="CHYMOTRYPSIN"/>
</dbReference>
<dbReference type="PANTHER" id="PTHR24264">
    <property type="entry name" value="TRYPSIN-RELATED"/>
    <property type="match status" value="1"/>
</dbReference>
<dbReference type="PANTHER" id="PTHR24264:SF65">
    <property type="entry name" value="SRCR DOMAIN-CONTAINING PROTEIN"/>
    <property type="match status" value="1"/>
</dbReference>
<dbReference type="AlphaFoldDB" id="A7T0K9"/>
<dbReference type="InterPro" id="IPR050127">
    <property type="entry name" value="Serine_Proteases_S1"/>
</dbReference>
<sequence length="247" mass="27045">GWTRIVGGHDAAPHSWPWQVSLREELGHTCGGTLIAPEWVVTATHCIIMNPSPSSYTVALGAHRRLSSNTAEQVIKVKRIFKHSGFSMWRYRDDIALLQLERPAQLNDRVNVACLPSPGDVPPVGSKCWLTGWGRQVDSSGPLPDILQQARIPIASHEDCKRKYGSGIYSYTHLCAGEAKPNAAGACQGDSGGPLVCERNGQWTLYGVVSFGAGNCEVTSYTVYTKVSNYLDWITKRAGSKLLELRH</sequence>
<accession>A7T0K9</accession>
<evidence type="ECO:0000256" key="3">
    <source>
        <dbReference type="ARBA" id="ARBA00022670"/>
    </source>
</evidence>
<evidence type="ECO:0000313" key="9">
    <source>
        <dbReference type="EMBL" id="EDO30506.1"/>
    </source>
</evidence>
<dbReference type="HOGENOM" id="CLU_006842_7_0_1"/>
<comment type="subcellular location">
    <subcellularLocation>
        <location evidence="1">Secreted</location>
    </subcellularLocation>
</comment>
<dbReference type="PhylomeDB" id="A7T0K9"/>
<evidence type="ECO:0000313" key="10">
    <source>
        <dbReference type="Proteomes" id="UP000001593"/>
    </source>
</evidence>
<feature type="non-terminal residue" evidence="9">
    <location>
        <position position="247"/>
    </location>
</feature>
<evidence type="ECO:0000256" key="1">
    <source>
        <dbReference type="ARBA" id="ARBA00004613"/>
    </source>
</evidence>
<dbReference type="Proteomes" id="UP000001593">
    <property type="component" value="Unassembled WGS sequence"/>
</dbReference>
<feature type="domain" description="Peptidase S1" evidence="8">
    <location>
        <begin position="5"/>
        <end position="239"/>
    </location>
</feature>
<dbReference type="InterPro" id="IPR043504">
    <property type="entry name" value="Peptidase_S1_PA_chymotrypsin"/>
</dbReference>
<keyword evidence="10" id="KW-1185">Reference proteome</keyword>
<reference evidence="9 10" key="1">
    <citation type="journal article" date="2007" name="Science">
        <title>Sea anemone genome reveals ancestral eumetazoan gene repertoire and genomic organization.</title>
        <authorList>
            <person name="Putnam N.H."/>
            <person name="Srivastava M."/>
            <person name="Hellsten U."/>
            <person name="Dirks B."/>
            <person name="Chapman J."/>
            <person name="Salamov A."/>
            <person name="Terry A."/>
            <person name="Shapiro H."/>
            <person name="Lindquist E."/>
            <person name="Kapitonov V.V."/>
            <person name="Jurka J."/>
            <person name="Genikhovich G."/>
            <person name="Grigoriev I.V."/>
            <person name="Lucas S.M."/>
            <person name="Steele R.E."/>
            <person name="Finnerty J.R."/>
            <person name="Technau U."/>
            <person name="Martindale M.Q."/>
            <person name="Rokhsar D.S."/>
        </authorList>
    </citation>
    <scope>NUCLEOTIDE SEQUENCE [LARGE SCALE GENOMIC DNA]</scope>
    <source>
        <strain evidence="10">CH2 X CH6</strain>
    </source>
</reference>
<evidence type="ECO:0000256" key="4">
    <source>
        <dbReference type="ARBA" id="ARBA00022801"/>
    </source>
</evidence>
<dbReference type="EMBL" id="DS470033">
    <property type="protein sequence ID" value="EDO30506.1"/>
    <property type="molecule type" value="Genomic_DNA"/>
</dbReference>
<dbReference type="InParanoid" id="A7T0K9"/>
<dbReference type="InterPro" id="IPR001254">
    <property type="entry name" value="Trypsin_dom"/>
</dbReference>
<dbReference type="InterPro" id="IPR001314">
    <property type="entry name" value="Peptidase_S1A"/>
</dbReference>
<dbReference type="PROSITE" id="PS00134">
    <property type="entry name" value="TRYPSIN_HIS"/>
    <property type="match status" value="1"/>
</dbReference>
<dbReference type="FunFam" id="2.40.10.10:FF:000003">
    <property type="entry name" value="Transmembrane serine protease 3"/>
    <property type="match status" value="1"/>
</dbReference>
<dbReference type="STRING" id="45351.A7T0K9"/>
<keyword evidence="5 7" id="KW-0720">Serine protease</keyword>
<evidence type="ECO:0000256" key="2">
    <source>
        <dbReference type="ARBA" id="ARBA00022525"/>
    </source>
</evidence>
<dbReference type="PROSITE" id="PS00135">
    <property type="entry name" value="TRYPSIN_SER"/>
    <property type="match status" value="1"/>
</dbReference>
<dbReference type="eggNOG" id="KOG3627">
    <property type="taxonomic scope" value="Eukaryota"/>
</dbReference>
<dbReference type="Pfam" id="PF00089">
    <property type="entry name" value="Trypsin"/>
    <property type="match status" value="1"/>
</dbReference>
<dbReference type="SMART" id="SM00020">
    <property type="entry name" value="Tryp_SPc"/>
    <property type="match status" value="1"/>
</dbReference>
<dbReference type="PROSITE" id="PS50240">
    <property type="entry name" value="TRYPSIN_DOM"/>
    <property type="match status" value="1"/>
</dbReference>
<keyword evidence="4 7" id="KW-0378">Hydrolase</keyword>
<dbReference type="Gene3D" id="2.40.10.10">
    <property type="entry name" value="Trypsin-like serine proteases"/>
    <property type="match status" value="1"/>
</dbReference>
<name>A7T0K9_NEMVE</name>
<keyword evidence="3 7" id="KW-0645">Protease</keyword>
<dbReference type="FunCoup" id="A7T0K9">
    <property type="interactions" value="30"/>
</dbReference>
<dbReference type="InterPro" id="IPR033116">
    <property type="entry name" value="TRYPSIN_SER"/>
</dbReference>
<dbReference type="GO" id="GO:0006508">
    <property type="term" value="P:proteolysis"/>
    <property type="evidence" value="ECO:0000318"/>
    <property type="project" value="GO_Central"/>
</dbReference>
<protein>
    <recommendedName>
        <fullName evidence="8">Peptidase S1 domain-containing protein</fullName>
    </recommendedName>
</protein>
<evidence type="ECO:0000256" key="6">
    <source>
        <dbReference type="ARBA" id="ARBA00023157"/>
    </source>
</evidence>
<dbReference type="CDD" id="cd00190">
    <property type="entry name" value="Tryp_SPc"/>
    <property type="match status" value="1"/>
</dbReference>
<gene>
    <name evidence="9" type="ORF">NEMVEDRAFT_v1g140545</name>
</gene>
<dbReference type="InterPro" id="IPR009003">
    <property type="entry name" value="Peptidase_S1_PA"/>
</dbReference>
<proteinExistence type="predicted"/>
<evidence type="ECO:0000259" key="8">
    <source>
        <dbReference type="PROSITE" id="PS50240"/>
    </source>
</evidence>
<keyword evidence="6" id="KW-1015">Disulfide bond</keyword>
<organism evidence="9 10">
    <name type="scientific">Nematostella vectensis</name>
    <name type="common">Starlet sea anemone</name>
    <dbReference type="NCBI Taxonomy" id="45351"/>
    <lineage>
        <taxon>Eukaryota</taxon>
        <taxon>Metazoa</taxon>
        <taxon>Cnidaria</taxon>
        <taxon>Anthozoa</taxon>
        <taxon>Hexacorallia</taxon>
        <taxon>Actiniaria</taxon>
        <taxon>Edwardsiidae</taxon>
        <taxon>Nematostella</taxon>
    </lineage>
</organism>
<evidence type="ECO:0000256" key="5">
    <source>
        <dbReference type="ARBA" id="ARBA00022825"/>
    </source>
</evidence>
<dbReference type="SUPFAM" id="SSF50494">
    <property type="entry name" value="Trypsin-like serine proteases"/>
    <property type="match status" value="1"/>
</dbReference>
<dbReference type="OrthoDB" id="5949941at2759"/>
<dbReference type="GO" id="GO:0005576">
    <property type="term" value="C:extracellular region"/>
    <property type="evidence" value="ECO:0007669"/>
    <property type="project" value="UniProtKB-SubCell"/>
</dbReference>